<dbReference type="GO" id="GO:0016868">
    <property type="term" value="F:intramolecular phosphotransferase activity"/>
    <property type="evidence" value="ECO:0007669"/>
    <property type="project" value="InterPro"/>
</dbReference>
<reference evidence="6 8" key="1">
    <citation type="submission" date="2020-12" db="EMBL/GenBank/DDBJ databases">
        <title>strain FJAT-54423T represents a novel species of the genus Brevibacillus.</title>
        <authorList>
            <person name="Tang R."/>
        </authorList>
    </citation>
    <scope>NUCLEOTIDE SEQUENCE [LARGE SCALE GENOMIC DNA]</scope>
    <source>
        <strain evidence="6 8">FJAT-54423</strain>
    </source>
</reference>
<reference evidence="7" key="2">
    <citation type="submission" date="2021-04" db="EMBL/GenBank/DDBJ databases">
        <title>Brevibacillus composti FJAT-54423, complete genome.</title>
        <authorList>
            <person name="Tang R."/>
        </authorList>
    </citation>
    <scope>NUCLEOTIDE SEQUENCE</scope>
    <source>
        <strain evidence="7">FJAT-54424</strain>
    </source>
</reference>
<dbReference type="RefSeq" id="WP_198829460.1">
    <property type="nucleotide sequence ID" value="NZ_CP066308.1"/>
</dbReference>
<dbReference type="Pfam" id="PF00483">
    <property type="entry name" value="NTP_transferase"/>
    <property type="match status" value="1"/>
</dbReference>
<dbReference type="InterPro" id="IPR005844">
    <property type="entry name" value="A-D-PHexomutase_a/b/a-I"/>
</dbReference>
<evidence type="ECO:0000256" key="2">
    <source>
        <dbReference type="ARBA" id="ARBA00010231"/>
    </source>
</evidence>
<keyword evidence="9" id="KW-1185">Reference proteome</keyword>
<dbReference type="Gene3D" id="3.40.120.10">
    <property type="entry name" value="Alpha-D-Glucose-1,6-Bisphosphate, subunit A, domain 3"/>
    <property type="match status" value="1"/>
</dbReference>
<dbReference type="SUPFAM" id="SSF53738">
    <property type="entry name" value="Phosphoglucomutase, first 3 domains"/>
    <property type="match status" value="1"/>
</dbReference>
<evidence type="ECO:0000313" key="9">
    <source>
        <dbReference type="Proteomes" id="UP000677234"/>
    </source>
</evidence>
<dbReference type="Pfam" id="PF02878">
    <property type="entry name" value="PGM_PMM_I"/>
    <property type="match status" value="1"/>
</dbReference>
<dbReference type="InterPro" id="IPR056729">
    <property type="entry name" value="GMPPB_C"/>
</dbReference>
<sequence>MKAWVLADGKGVELRPLTVFTPKAMVPLLNRPCLEYTIELLKRHGITDITICLRYFPDQIRDWFGDGSRHGVTLHYWEEATSGDGLKGLLAEAGESLQETVLVIDGAALTDCDLTEALAHHRAKRAVATLIVTEAGVWDDEIQAGISTGGDITRMGRSIRRLDQERCAAATGILYLEPAAISPLMHAETFSTPGELAFALFRSGVRLSGYACEGYWSGLHSLEEYRQAQFDMLDGAVAAEIRARELVPGIYVEGELRMDAAVKLEGPLLIGAGAHLQSGASIGAYSVLGRQALVSEGAWLTQTIVGENAFIGMHAEVSGSILGKNASIGDCAVLGESAVIGDGCRVGRTAAIKPGVVVWPYKEVAEGADVHTSLIHGNTRVRKWFGQEGITGVANVEITPEFVTRLAAAYACQLPAGSRIALSACEHPFAQLLKHGVMTSLCSAGIDTVDLGVGFAPLLRYGVKKLECAGGVHLHLQEKPGEKQVKIQFVGHDGLPISAELERRIAAAYTQETYVRSLRRLGQLQVEHSMLDAYAESLLQAVDREAIGGMQTRLLIESKSRLLGDFLKQICAALGIETVMGTIAEGVQAQQADMAVRLPKNGEALELFTHTGERIPQESLASLQAMGEQPSGLTALPFQQDALSLLLSLLNELGRKQISLAEKITADCPWLSKPDRMRKM</sequence>
<dbReference type="PANTHER" id="PTHR22572">
    <property type="entry name" value="SUGAR-1-PHOSPHATE GUANYL TRANSFERASE"/>
    <property type="match status" value="1"/>
</dbReference>
<dbReference type="KEGG" id="bcop:JD108_08810"/>
<dbReference type="InterPro" id="IPR029044">
    <property type="entry name" value="Nucleotide-diphossugar_trans"/>
</dbReference>
<feature type="domain" description="Alpha-D-phosphohexomutase alpha/beta/alpha" evidence="4">
    <location>
        <begin position="383"/>
        <end position="513"/>
    </location>
</feature>
<evidence type="ECO:0000313" key="8">
    <source>
        <dbReference type="Proteomes" id="UP000595847"/>
    </source>
</evidence>
<gene>
    <name evidence="6" type="ORF">JD108_08810</name>
    <name evidence="7" type="ORF">KDJ56_08490</name>
</gene>
<evidence type="ECO:0000256" key="1">
    <source>
        <dbReference type="ARBA" id="ARBA00007274"/>
    </source>
</evidence>
<evidence type="ECO:0000259" key="5">
    <source>
        <dbReference type="Pfam" id="PF25087"/>
    </source>
</evidence>
<dbReference type="Proteomes" id="UP000677234">
    <property type="component" value="Chromosome"/>
</dbReference>
<comment type="similarity">
    <text evidence="2">Belongs to the phosphohexose mutase family.</text>
</comment>
<dbReference type="CDD" id="cd04181">
    <property type="entry name" value="NTP_transferase"/>
    <property type="match status" value="1"/>
</dbReference>
<protein>
    <submittedName>
        <fullName evidence="6">NTP transferase domain-containing protein</fullName>
    </submittedName>
</protein>
<evidence type="ECO:0000313" key="6">
    <source>
        <dbReference type="EMBL" id="QQE75950.1"/>
    </source>
</evidence>
<dbReference type="InterPro" id="IPR011004">
    <property type="entry name" value="Trimer_LpxA-like_sf"/>
</dbReference>
<dbReference type="SUPFAM" id="SSF51161">
    <property type="entry name" value="Trimeric LpxA-like enzymes"/>
    <property type="match status" value="1"/>
</dbReference>
<dbReference type="EMBL" id="CP066308">
    <property type="protein sequence ID" value="QQE75950.1"/>
    <property type="molecule type" value="Genomic_DNA"/>
</dbReference>
<keyword evidence="6" id="KW-0808">Transferase</keyword>
<comment type="similarity">
    <text evidence="1">Belongs to the transferase hexapeptide repeat family.</text>
</comment>
<dbReference type="Pfam" id="PF25087">
    <property type="entry name" value="GMPPB_C"/>
    <property type="match status" value="1"/>
</dbReference>
<evidence type="ECO:0000259" key="4">
    <source>
        <dbReference type="Pfam" id="PF02878"/>
    </source>
</evidence>
<feature type="domain" description="Nucleotidyl transferase" evidence="3">
    <location>
        <begin position="3"/>
        <end position="133"/>
    </location>
</feature>
<dbReference type="Proteomes" id="UP000595847">
    <property type="component" value="Chromosome"/>
</dbReference>
<proteinExistence type="inferred from homology"/>
<dbReference type="Gene3D" id="3.90.550.10">
    <property type="entry name" value="Spore Coat Polysaccharide Biosynthesis Protein SpsA, Chain A"/>
    <property type="match status" value="1"/>
</dbReference>
<evidence type="ECO:0000313" key="7">
    <source>
        <dbReference type="EMBL" id="QUO42976.1"/>
    </source>
</evidence>
<dbReference type="GO" id="GO:0005975">
    <property type="term" value="P:carbohydrate metabolic process"/>
    <property type="evidence" value="ECO:0007669"/>
    <property type="project" value="InterPro"/>
</dbReference>
<dbReference type="InterPro" id="IPR050486">
    <property type="entry name" value="Mannose-1P_guanyltransferase"/>
</dbReference>
<accession>A0A7T5ENQ4</accession>
<organism evidence="6 8">
    <name type="scientific">Brevibacillus composti</name>
    <dbReference type="NCBI Taxonomy" id="2796470"/>
    <lineage>
        <taxon>Bacteria</taxon>
        <taxon>Bacillati</taxon>
        <taxon>Bacillota</taxon>
        <taxon>Bacilli</taxon>
        <taxon>Bacillales</taxon>
        <taxon>Paenibacillaceae</taxon>
        <taxon>Brevibacillus</taxon>
    </lineage>
</organism>
<dbReference type="GO" id="GO:0016740">
    <property type="term" value="F:transferase activity"/>
    <property type="evidence" value="ECO:0007669"/>
    <property type="project" value="UniProtKB-KW"/>
</dbReference>
<dbReference type="AlphaFoldDB" id="A0A7T5ENQ4"/>
<evidence type="ECO:0000259" key="3">
    <source>
        <dbReference type="Pfam" id="PF00483"/>
    </source>
</evidence>
<dbReference type="InterPro" id="IPR005835">
    <property type="entry name" value="NTP_transferase_dom"/>
</dbReference>
<dbReference type="SUPFAM" id="SSF53448">
    <property type="entry name" value="Nucleotide-diphospho-sugar transferases"/>
    <property type="match status" value="1"/>
</dbReference>
<dbReference type="InterPro" id="IPR016055">
    <property type="entry name" value="A-D-PHexomutase_a/b/a-I/II/III"/>
</dbReference>
<dbReference type="EMBL" id="CP073708">
    <property type="protein sequence ID" value="QUO42976.1"/>
    <property type="molecule type" value="Genomic_DNA"/>
</dbReference>
<name>A0A7T5ENQ4_9BACL</name>
<feature type="domain" description="Mannose-1-phosphate guanyltransferase C-terminal" evidence="5">
    <location>
        <begin position="265"/>
        <end position="367"/>
    </location>
</feature>
<dbReference type="Gene3D" id="2.160.10.10">
    <property type="entry name" value="Hexapeptide repeat proteins"/>
    <property type="match status" value="1"/>
</dbReference>